<evidence type="ECO:0000256" key="12">
    <source>
        <dbReference type="ARBA" id="ARBA00045139"/>
    </source>
</evidence>
<dbReference type="OrthoDB" id="9769191at2"/>
<dbReference type="InterPro" id="IPR013013">
    <property type="entry name" value="PTS_EIIC_1"/>
</dbReference>
<dbReference type="Gene3D" id="2.70.70.10">
    <property type="entry name" value="Glucose Permease (Domain IIA)"/>
    <property type="match status" value="1"/>
</dbReference>
<dbReference type="PROSITE" id="PS51098">
    <property type="entry name" value="PTS_EIIB_TYPE_1"/>
    <property type="match status" value="1"/>
</dbReference>
<dbReference type="InterPro" id="IPR036878">
    <property type="entry name" value="Glu_permease_IIB"/>
</dbReference>
<feature type="domain" description="PTS EIIA type-1" evidence="18">
    <location>
        <begin position="532"/>
        <end position="636"/>
    </location>
</feature>
<comment type="function">
    <text evidence="12">The phosphoenolpyruvate-dependent sugar phosphotransferase system (sugar PTS), a major carbohydrate active transport system, catalyzes the phosphorylation of incoming sugar substrates concomitantly with their translocation across the cell membrane. This system is involved in sucrose transport.</text>
</comment>
<dbReference type="GO" id="GO:0090589">
    <property type="term" value="F:protein-phosphocysteine-trehalose phosphotransferase system transporter activity"/>
    <property type="evidence" value="ECO:0007669"/>
    <property type="project" value="TreeGrafter"/>
</dbReference>
<evidence type="ECO:0000256" key="10">
    <source>
        <dbReference type="ARBA" id="ARBA00023136"/>
    </source>
</evidence>
<reference evidence="21 22" key="1">
    <citation type="journal article" date="2013" name="Genome Announc.">
        <title>Genome Sequence of Lactobacillus gastricus PS3, a Strain Isolated from Human Milk.</title>
        <authorList>
            <person name="Martin V."/>
            <person name="Cardenas N."/>
            <person name="Jimenez E."/>
            <person name="Maldonado A."/>
            <person name="Rodriguez J.M."/>
            <person name="Fernandez L."/>
        </authorList>
    </citation>
    <scope>NUCLEOTIDE SEQUENCE [LARGE SCALE GENOMIC DNA]</scope>
    <source>
        <strain evidence="21 22">PS3</strain>
    </source>
</reference>
<dbReference type="InterPro" id="IPR003352">
    <property type="entry name" value="PTS_EIIC"/>
</dbReference>
<evidence type="ECO:0000256" key="9">
    <source>
        <dbReference type="ARBA" id="ARBA00022989"/>
    </source>
</evidence>
<feature type="domain" description="PTS EIIB type-1" evidence="19">
    <location>
        <begin position="7"/>
        <end position="89"/>
    </location>
</feature>
<evidence type="ECO:0000256" key="17">
    <source>
        <dbReference type="SAM" id="Phobius"/>
    </source>
</evidence>
<dbReference type="InterPro" id="IPR011055">
    <property type="entry name" value="Dup_hybrid_motif"/>
</dbReference>
<evidence type="ECO:0000256" key="5">
    <source>
        <dbReference type="ARBA" id="ARBA00022679"/>
    </source>
</evidence>
<dbReference type="Gene3D" id="3.30.1360.60">
    <property type="entry name" value="Glucose permease domain IIB"/>
    <property type="match status" value="1"/>
</dbReference>
<feature type="transmembrane region" description="Helical" evidence="17">
    <location>
        <begin position="259"/>
        <end position="280"/>
    </location>
</feature>
<feature type="domain" description="PTS EIIC type-1" evidence="20">
    <location>
        <begin position="109"/>
        <end position="478"/>
    </location>
</feature>
<feature type="transmembrane region" description="Helical" evidence="17">
    <location>
        <begin position="343"/>
        <end position="362"/>
    </location>
</feature>
<comment type="caution">
    <text evidence="21">The sequence shown here is derived from an EMBL/GenBank/DDBJ whole genome shotgun (WGS) entry which is preliminary data.</text>
</comment>
<sequence>MADNGYRDLAQFIIDNVGGKENIISVVHCTTRLRFKLKDEAKANDDQLKANDGIVTVVKSSGQYQVVIGTHVDKVYDDVLAVGGLTGGGQVADDYEDKSNMSLMDRFIDLISGIFTPFLGVMAAAGMIQGLTSAMGSFGWISTTSGTYTILYAIGNGFFYFLPIILGLTAARKFKVNEFIGIAIGAAMVYPNILSLYNSKTVLMTLFKGSIIESPIHATFLKIPVILMNYSSTVIPIVLAVWFASYVQKFVTKLIPGVVQLFLVPFFTLLITVPITFLVIGPVATWIADIIAAAIQAVINFSPILAAVIVGGFWQVLVMFGVHWGIVAAFYTELSSQGWDQMLLFSVSVCFSQIGVVTAIIFQTKNPKTKAIALPALISGIFGVTEPAIYGVTLPRKKSFILSCIGGAIGAIPFALGGVKAFSMAGMGVFAFPMVIGKSHVTSSLIWWLISVIVSYLAGLLLQFIFGKSAVDSKEELAELQAAAVTEVGAQAADVKRGAAEQTAKDAAEYNQPTKLYAPVNGQTLPLTEVKDEVFSSEAMGKGLAFVPSEGLLRAPADGTVVLVFPTGHAIGMQTAAGAEILMHIGMDTVNLQGKGFETLVEKGQAVKAGDPLVKFNLAAIKQAGYDPTMPMVVTNSVKYHEVKAVAKDTVAVGDEVLELS</sequence>
<evidence type="ECO:0000256" key="3">
    <source>
        <dbReference type="ARBA" id="ARBA00022475"/>
    </source>
</evidence>
<keyword evidence="3" id="KW-1003">Cell membrane</keyword>
<dbReference type="Proteomes" id="UP000004567">
    <property type="component" value="Unassembled WGS sequence"/>
</dbReference>
<dbReference type="GO" id="GO:0005886">
    <property type="term" value="C:plasma membrane"/>
    <property type="evidence" value="ECO:0007669"/>
    <property type="project" value="UniProtKB-SubCell"/>
</dbReference>
<name>H4GJK0_9LACO</name>
<dbReference type="FunFam" id="3.30.1360.60:FF:000001">
    <property type="entry name" value="PTS system glucose-specific IIBC component PtsG"/>
    <property type="match status" value="1"/>
</dbReference>
<keyword evidence="6" id="KW-0598">Phosphotransferase system</keyword>
<feature type="active site" description="Phosphocysteine intermediate; for EIIB activity" evidence="16">
    <location>
        <position position="29"/>
    </location>
</feature>
<evidence type="ECO:0000256" key="8">
    <source>
        <dbReference type="ARBA" id="ARBA00022777"/>
    </source>
</evidence>
<evidence type="ECO:0000256" key="1">
    <source>
        <dbReference type="ARBA" id="ARBA00004651"/>
    </source>
</evidence>
<feature type="transmembrane region" description="Helical" evidence="17">
    <location>
        <begin position="179"/>
        <end position="197"/>
    </location>
</feature>
<dbReference type="PROSITE" id="PS00371">
    <property type="entry name" value="PTS_EIIA_TYPE_1_HIS"/>
    <property type="match status" value="1"/>
</dbReference>
<feature type="transmembrane region" description="Helical" evidence="17">
    <location>
        <begin position="286"/>
        <end position="306"/>
    </location>
</feature>
<dbReference type="EC" id="2.7.1.211" evidence="11"/>
<comment type="subcellular location">
    <subcellularLocation>
        <location evidence="1">Cell membrane</location>
        <topology evidence="1">Multi-pass membrane protein</topology>
    </subcellularLocation>
</comment>
<dbReference type="InterPro" id="IPR018113">
    <property type="entry name" value="PTrfase_EIIB_Cys"/>
</dbReference>
<dbReference type="PROSITE" id="PS51093">
    <property type="entry name" value="PTS_EIIA_TYPE_1"/>
    <property type="match status" value="1"/>
</dbReference>
<dbReference type="SUPFAM" id="SSF51261">
    <property type="entry name" value="Duplicated hybrid motif"/>
    <property type="match status" value="1"/>
</dbReference>
<evidence type="ECO:0000256" key="14">
    <source>
        <dbReference type="ARBA" id="ARBA00074554"/>
    </source>
</evidence>
<dbReference type="Pfam" id="PF02378">
    <property type="entry name" value="PTS_EIIC"/>
    <property type="match status" value="1"/>
</dbReference>
<dbReference type="PATRIC" id="fig|1144300.3.peg.972"/>
<dbReference type="GO" id="GO:0015771">
    <property type="term" value="P:trehalose transport"/>
    <property type="evidence" value="ECO:0007669"/>
    <property type="project" value="TreeGrafter"/>
</dbReference>
<dbReference type="GO" id="GO:0009401">
    <property type="term" value="P:phosphoenolpyruvate-dependent sugar phosphotransferase system"/>
    <property type="evidence" value="ECO:0007669"/>
    <property type="project" value="UniProtKB-KW"/>
</dbReference>
<accession>H4GJK0</accession>
<evidence type="ECO:0000256" key="11">
    <source>
        <dbReference type="ARBA" id="ARBA00044053"/>
    </source>
</evidence>
<dbReference type="GO" id="GO:0016301">
    <property type="term" value="F:kinase activity"/>
    <property type="evidence" value="ECO:0007669"/>
    <property type="project" value="UniProtKB-KW"/>
</dbReference>
<feature type="transmembrane region" description="Helical" evidence="17">
    <location>
        <begin position="227"/>
        <end position="247"/>
    </location>
</feature>
<comment type="catalytic activity">
    <reaction evidence="13">
        <text>N(pros)-phospho-L-histidyl-[protein](out) + sucrose = sucrose 6(G)-phosphate(in) + L-histidyl-[protein]</text>
        <dbReference type="Rhea" id="RHEA:49236"/>
        <dbReference type="Rhea" id="RHEA-COMP:9745"/>
        <dbReference type="Rhea" id="RHEA-COMP:9746"/>
        <dbReference type="ChEBI" id="CHEBI:17992"/>
        <dbReference type="ChEBI" id="CHEBI:29979"/>
        <dbReference type="ChEBI" id="CHEBI:64837"/>
        <dbReference type="ChEBI" id="CHEBI:91002"/>
        <dbReference type="EC" id="2.7.1.211"/>
    </reaction>
</comment>
<dbReference type="PANTHER" id="PTHR30175:SF1">
    <property type="entry name" value="PTS SYSTEM ARBUTIN-, CELLOBIOSE-, AND SALICIN-SPECIFIC EIIBC COMPONENT-RELATED"/>
    <property type="match status" value="1"/>
</dbReference>
<dbReference type="Pfam" id="PF00358">
    <property type="entry name" value="PTS_EIIA_1"/>
    <property type="match status" value="1"/>
</dbReference>
<protein>
    <recommendedName>
        <fullName evidence="14">PTS system sucrose-specific EIIBCA component</fullName>
        <ecNumber evidence="11">2.7.1.211</ecNumber>
    </recommendedName>
    <alternativeName>
        <fullName evidence="15">EIIBCA-Scr</fullName>
    </alternativeName>
</protein>
<proteinExistence type="predicted"/>
<dbReference type="InterPro" id="IPR001996">
    <property type="entry name" value="PTS_IIB_1"/>
</dbReference>
<dbReference type="PANTHER" id="PTHR30175">
    <property type="entry name" value="PHOSPHOTRANSFERASE SYSTEM TRANSPORT PROTEIN"/>
    <property type="match status" value="1"/>
</dbReference>
<evidence type="ECO:0000259" key="20">
    <source>
        <dbReference type="PROSITE" id="PS51103"/>
    </source>
</evidence>
<evidence type="ECO:0000259" key="19">
    <source>
        <dbReference type="PROSITE" id="PS51098"/>
    </source>
</evidence>
<dbReference type="InterPro" id="IPR011297">
    <property type="entry name" value="PTS_IIABC_b_glu"/>
</dbReference>
<dbReference type="FunFam" id="2.70.70.10:FF:000001">
    <property type="entry name" value="PTS system glucose-specific IIA component"/>
    <property type="match status" value="1"/>
</dbReference>
<keyword evidence="7 17" id="KW-0812">Transmembrane</keyword>
<evidence type="ECO:0000256" key="15">
    <source>
        <dbReference type="ARBA" id="ARBA00081008"/>
    </source>
</evidence>
<keyword evidence="5 21" id="KW-0808">Transferase</keyword>
<evidence type="ECO:0000256" key="16">
    <source>
        <dbReference type="PROSITE-ProRule" id="PRU00421"/>
    </source>
</evidence>
<feature type="transmembrane region" description="Helical" evidence="17">
    <location>
        <begin position="374"/>
        <end position="394"/>
    </location>
</feature>
<keyword evidence="8" id="KW-0418">Kinase</keyword>
<dbReference type="RefSeq" id="WP_007122233.1">
    <property type="nucleotide sequence ID" value="NZ_AICN01000042.1"/>
</dbReference>
<evidence type="ECO:0000259" key="18">
    <source>
        <dbReference type="PROSITE" id="PS51093"/>
    </source>
</evidence>
<evidence type="ECO:0000256" key="7">
    <source>
        <dbReference type="ARBA" id="ARBA00022692"/>
    </source>
</evidence>
<evidence type="ECO:0000256" key="4">
    <source>
        <dbReference type="ARBA" id="ARBA00022597"/>
    </source>
</evidence>
<evidence type="ECO:0000256" key="13">
    <source>
        <dbReference type="ARBA" id="ARBA00048931"/>
    </source>
</evidence>
<dbReference type="STRING" id="1144300.PS3_14886"/>
<keyword evidence="2" id="KW-0813">Transport</keyword>
<feature type="transmembrane region" description="Helical" evidence="17">
    <location>
        <begin position="107"/>
        <end position="128"/>
    </location>
</feature>
<gene>
    <name evidence="21" type="ORF">PS3_14886</name>
</gene>
<keyword evidence="9 17" id="KW-1133">Transmembrane helix</keyword>
<dbReference type="SUPFAM" id="SSF55604">
    <property type="entry name" value="Glucose permease domain IIB"/>
    <property type="match status" value="1"/>
</dbReference>
<dbReference type="AlphaFoldDB" id="H4GJK0"/>
<dbReference type="InterPro" id="IPR001127">
    <property type="entry name" value="PTS_EIIA_1_perm"/>
</dbReference>
<dbReference type="PROSITE" id="PS51103">
    <property type="entry name" value="PTS_EIIC_TYPE_1"/>
    <property type="match status" value="1"/>
</dbReference>
<feature type="transmembrane region" description="Helical" evidence="17">
    <location>
        <begin position="313"/>
        <end position="331"/>
    </location>
</feature>
<dbReference type="InterPro" id="IPR050558">
    <property type="entry name" value="PTS_Sugar-Specific_Components"/>
</dbReference>
<evidence type="ECO:0000313" key="21">
    <source>
        <dbReference type="EMBL" id="EHS86510.1"/>
    </source>
</evidence>
<feature type="transmembrane region" description="Helical" evidence="17">
    <location>
        <begin position="400"/>
        <end position="433"/>
    </location>
</feature>
<dbReference type="PROSITE" id="PS01035">
    <property type="entry name" value="PTS_EIIB_TYPE_1_CYS"/>
    <property type="match status" value="1"/>
</dbReference>
<feature type="transmembrane region" description="Helical" evidence="17">
    <location>
        <begin position="148"/>
        <end position="167"/>
    </location>
</feature>
<evidence type="ECO:0000313" key="22">
    <source>
        <dbReference type="Proteomes" id="UP000004567"/>
    </source>
</evidence>
<dbReference type="CDD" id="cd00212">
    <property type="entry name" value="PTS_IIB_glc"/>
    <property type="match status" value="1"/>
</dbReference>
<dbReference type="Pfam" id="PF00367">
    <property type="entry name" value="PTS_EIIB"/>
    <property type="match status" value="1"/>
</dbReference>
<dbReference type="EMBL" id="AICN01000042">
    <property type="protein sequence ID" value="EHS86510.1"/>
    <property type="molecule type" value="Genomic_DNA"/>
</dbReference>
<dbReference type="NCBIfam" id="TIGR00830">
    <property type="entry name" value="PTBA"/>
    <property type="match status" value="1"/>
</dbReference>
<dbReference type="GO" id="GO:0008982">
    <property type="term" value="F:protein-N(PI)-phosphohistidine-sugar phosphotransferase activity"/>
    <property type="evidence" value="ECO:0007669"/>
    <property type="project" value="InterPro"/>
</dbReference>
<dbReference type="NCBIfam" id="TIGR01995">
    <property type="entry name" value="PTS-II-ABC-beta"/>
    <property type="match status" value="1"/>
</dbReference>
<feature type="transmembrane region" description="Helical" evidence="17">
    <location>
        <begin position="445"/>
        <end position="466"/>
    </location>
</feature>
<keyword evidence="10 17" id="KW-0472">Membrane</keyword>
<evidence type="ECO:0000256" key="6">
    <source>
        <dbReference type="ARBA" id="ARBA00022683"/>
    </source>
</evidence>
<evidence type="ECO:0000256" key="2">
    <source>
        <dbReference type="ARBA" id="ARBA00022448"/>
    </source>
</evidence>
<organism evidence="21 22">
    <name type="scientific">Limosilactobacillus gastricus PS3</name>
    <dbReference type="NCBI Taxonomy" id="1144300"/>
    <lineage>
        <taxon>Bacteria</taxon>
        <taxon>Bacillati</taxon>
        <taxon>Bacillota</taxon>
        <taxon>Bacilli</taxon>
        <taxon>Lactobacillales</taxon>
        <taxon>Lactobacillaceae</taxon>
        <taxon>Limosilactobacillus</taxon>
    </lineage>
</organism>
<keyword evidence="4" id="KW-0762">Sugar transport</keyword>